<name>B3S469_TRIAD</name>
<keyword evidence="5" id="KW-1185">Reference proteome</keyword>
<dbReference type="CTD" id="6756160"/>
<protein>
    <recommendedName>
        <fullName evidence="1">peptidyl-tRNA hydrolase</fullName>
        <ecNumber evidence="1">3.1.1.29</ecNumber>
    </recommendedName>
</protein>
<dbReference type="PANTHER" id="PTHR46194">
    <property type="entry name" value="PEPTIDYL-TRNA HYDROLASE PTRHD1-RELATED"/>
    <property type="match status" value="1"/>
</dbReference>
<dbReference type="OMA" id="AIIAQCC"/>
<proteinExistence type="predicted"/>
<dbReference type="SUPFAM" id="SSF102462">
    <property type="entry name" value="Peptidyl-tRNA hydrolase II"/>
    <property type="match status" value="1"/>
</dbReference>
<accession>B3S469</accession>
<dbReference type="InterPro" id="IPR002833">
    <property type="entry name" value="PTH2"/>
</dbReference>
<dbReference type="InterPro" id="IPR042237">
    <property type="entry name" value="PTRHD1"/>
</dbReference>
<dbReference type="KEGG" id="tad:TRIADDRAFT_58974"/>
<dbReference type="PhylomeDB" id="B3S469"/>
<dbReference type="AlphaFoldDB" id="B3S469"/>
<evidence type="ECO:0000256" key="2">
    <source>
        <dbReference type="ARBA" id="ARBA00022801"/>
    </source>
</evidence>
<dbReference type="GO" id="GO:0004045">
    <property type="term" value="F:peptidyl-tRNA hydrolase activity"/>
    <property type="evidence" value="ECO:0007669"/>
    <property type="project" value="UniProtKB-EC"/>
</dbReference>
<comment type="catalytic activity">
    <reaction evidence="3">
        <text>an N-acyl-L-alpha-aminoacyl-tRNA + H2O = an N-acyl-L-amino acid + a tRNA + H(+)</text>
        <dbReference type="Rhea" id="RHEA:54448"/>
        <dbReference type="Rhea" id="RHEA-COMP:10123"/>
        <dbReference type="Rhea" id="RHEA-COMP:13883"/>
        <dbReference type="ChEBI" id="CHEBI:15377"/>
        <dbReference type="ChEBI" id="CHEBI:15378"/>
        <dbReference type="ChEBI" id="CHEBI:59874"/>
        <dbReference type="ChEBI" id="CHEBI:78442"/>
        <dbReference type="ChEBI" id="CHEBI:138191"/>
        <dbReference type="EC" id="3.1.1.29"/>
    </reaction>
</comment>
<evidence type="ECO:0000313" key="5">
    <source>
        <dbReference type="Proteomes" id="UP000009022"/>
    </source>
</evidence>
<dbReference type="Proteomes" id="UP000009022">
    <property type="component" value="Unassembled WGS sequence"/>
</dbReference>
<sequence>MASANIVQYIVIRSDLTTVLGWPTGALLAQACHACSAALHIFRNEPTTISYMENLDNMHKVVLGVKDEDTLLRLADKLKANNIDYKIWVEQPENISTCIATRPYVKSDVQKYFKKFKLFA</sequence>
<gene>
    <name evidence="4" type="ORF">TRIADDRAFT_58974</name>
</gene>
<dbReference type="FunCoup" id="B3S469">
    <property type="interactions" value="1066"/>
</dbReference>
<dbReference type="InterPro" id="IPR023476">
    <property type="entry name" value="Pep_tRNA_hydro_II_dom_sf"/>
</dbReference>
<reference evidence="4 5" key="1">
    <citation type="journal article" date="2008" name="Nature">
        <title>The Trichoplax genome and the nature of placozoans.</title>
        <authorList>
            <person name="Srivastava M."/>
            <person name="Begovic E."/>
            <person name="Chapman J."/>
            <person name="Putnam N.H."/>
            <person name="Hellsten U."/>
            <person name="Kawashima T."/>
            <person name="Kuo A."/>
            <person name="Mitros T."/>
            <person name="Salamov A."/>
            <person name="Carpenter M.L."/>
            <person name="Signorovitch A.Y."/>
            <person name="Moreno M.A."/>
            <person name="Kamm K."/>
            <person name="Grimwood J."/>
            <person name="Schmutz J."/>
            <person name="Shapiro H."/>
            <person name="Grigoriev I.V."/>
            <person name="Buss L.W."/>
            <person name="Schierwater B."/>
            <person name="Dellaporta S.L."/>
            <person name="Rokhsar D.S."/>
        </authorList>
    </citation>
    <scope>NUCLEOTIDE SEQUENCE [LARGE SCALE GENOMIC DNA]</scope>
    <source>
        <strain evidence="4 5">Grell-BS-1999</strain>
    </source>
</reference>
<dbReference type="Pfam" id="PF01981">
    <property type="entry name" value="PTH2"/>
    <property type="match status" value="1"/>
</dbReference>
<dbReference type="RefSeq" id="XP_002115137.1">
    <property type="nucleotide sequence ID" value="XM_002115101.1"/>
</dbReference>
<dbReference type="OrthoDB" id="201213at2759"/>
<evidence type="ECO:0000313" key="4">
    <source>
        <dbReference type="EMBL" id="EDV22593.1"/>
    </source>
</evidence>
<dbReference type="Gene3D" id="3.40.1490.10">
    <property type="entry name" value="Bit1"/>
    <property type="match status" value="1"/>
</dbReference>
<dbReference type="HOGENOM" id="CLU_119261_1_1_1"/>
<dbReference type="CDD" id="cd02429">
    <property type="entry name" value="PTH2_like"/>
    <property type="match status" value="1"/>
</dbReference>
<evidence type="ECO:0000256" key="1">
    <source>
        <dbReference type="ARBA" id="ARBA00013260"/>
    </source>
</evidence>
<evidence type="ECO:0000256" key="3">
    <source>
        <dbReference type="ARBA" id="ARBA00048707"/>
    </source>
</evidence>
<dbReference type="PANTHER" id="PTHR46194:SF1">
    <property type="entry name" value="PEPTIDYL-TRNA HYDROLASE PTRHD1-RELATED"/>
    <property type="match status" value="1"/>
</dbReference>
<dbReference type="EC" id="3.1.1.29" evidence="1"/>
<dbReference type="GeneID" id="6756160"/>
<dbReference type="EMBL" id="DS985249">
    <property type="protein sequence ID" value="EDV22593.1"/>
    <property type="molecule type" value="Genomic_DNA"/>
</dbReference>
<dbReference type="eggNOG" id="KOG3305">
    <property type="taxonomic scope" value="Eukaryota"/>
</dbReference>
<organism evidence="4 5">
    <name type="scientific">Trichoplax adhaerens</name>
    <name type="common">Trichoplax reptans</name>
    <dbReference type="NCBI Taxonomy" id="10228"/>
    <lineage>
        <taxon>Eukaryota</taxon>
        <taxon>Metazoa</taxon>
        <taxon>Placozoa</taxon>
        <taxon>Uniplacotomia</taxon>
        <taxon>Trichoplacea</taxon>
        <taxon>Trichoplacidae</taxon>
        <taxon>Trichoplax</taxon>
    </lineage>
</organism>
<dbReference type="InParanoid" id="B3S469"/>
<keyword evidence="2" id="KW-0378">Hydrolase</keyword>